<evidence type="ECO:0000256" key="4">
    <source>
        <dbReference type="ARBA" id="ARBA00022475"/>
    </source>
</evidence>
<feature type="transmembrane region" description="Helical" evidence="8">
    <location>
        <begin position="69"/>
        <end position="89"/>
    </location>
</feature>
<evidence type="ECO:0000256" key="6">
    <source>
        <dbReference type="ARBA" id="ARBA00022989"/>
    </source>
</evidence>
<name>A0A081KBW0_9GAMM</name>
<dbReference type="InterPro" id="IPR002781">
    <property type="entry name" value="TM_pro_TauE-like"/>
</dbReference>
<feature type="transmembrane region" description="Helical" evidence="8">
    <location>
        <begin position="161"/>
        <end position="185"/>
    </location>
</feature>
<dbReference type="eggNOG" id="COG0730">
    <property type="taxonomic scope" value="Bacteria"/>
</dbReference>
<keyword evidence="4 8" id="KW-1003">Cell membrane</keyword>
<evidence type="ECO:0000313" key="10">
    <source>
        <dbReference type="Proteomes" id="UP000027997"/>
    </source>
</evidence>
<dbReference type="InterPro" id="IPR052017">
    <property type="entry name" value="TSUP"/>
</dbReference>
<sequence>MGTDLLLGLISLITSLIAAIVGLGGGMMLIALLPLFLAAPVIIPIHAIAQIASNSSRVAFAVKDVRWTYFLPFFIGSLIGAFLFGFLLFNISTDYIPLGIGLYILLKLWCKPFVQNIEKYENPYLIGFLQSGLGVIVGATGPLTLSYLASKLSDRNQIIATSALFMTFSHLAKIPIFGMIGVSLWDYKETVLIMVIGSVMGSWLGTKIRIRIDNDKLLLAIQWLLTVLAINMIARTII</sequence>
<evidence type="ECO:0000256" key="8">
    <source>
        <dbReference type="RuleBase" id="RU363041"/>
    </source>
</evidence>
<reference evidence="9 10" key="1">
    <citation type="submission" date="2014-06" db="EMBL/GenBank/DDBJ databases">
        <title>Whole Genome Sequences of Three Symbiotic Endozoicomonas Bacteria.</title>
        <authorList>
            <person name="Neave M.J."/>
            <person name="Apprill A."/>
            <person name="Voolstra C.R."/>
        </authorList>
    </citation>
    <scope>NUCLEOTIDE SEQUENCE [LARGE SCALE GENOMIC DNA]</scope>
    <source>
        <strain evidence="9 10">DSM 22380</strain>
    </source>
</reference>
<dbReference type="Pfam" id="PF01925">
    <property type="entry name" value="TauE"/>
    <property type="match status" value="1"/>
</dbReference>
<comment type="caution">
    <text evidence="9">The sequence shown here is derived from an EMBL/GenBank/DDBJ whole genome shotgun (WGS) entry which is preliminary data.</text>
</comment>
<dbReference type="EMBL" id="JOJP01000001">
    <property type="protein sequence ID" value="KEI71636.1"/>
    <property type="molecule type" value="Genomic_DNA"/>
</dbReference>
<feature type="transmembrane region" description="Helical" evidence="8">
    <location>
        <begin position="30"/>
        <end position="49"/>
    </location>
</feature>
<feature type="transmembrane region" description="Helical" evidence="8">
    <location>
        <begin position="217"/>
        <end position="237"/>
    </location>
</feature>
<dbReference type="AlphaFoldDB" id="A0A081KBW0"/>
<proteinExistence type="inferred from homology"/>
<evidence type="ECO:0000256" key="3">
    <source>
        <dbReference type="ARBA" id="ARBA00022448"/>
    </source>
</evidence>
<dbReference type="GO" id="GO:0005886">
    <property type="term" value="C:plasma membrane"/>
    <property type="evidence" value="ECO:0007669"/>
    <property type="project" value="UniProtKB-SubCell"/>
</dbReference>
<keyword evidence="3" id="KW-0813">Transport</keyword>
<evidence type="ECO:0000256" key="7">
    <source>
        <dbReference type="ARBA" id="ARBA00023136"/>
    </source>
</evidence>
<keyword evidence="5 8" id="KW-0812">Transmembrane</keyword>
<keyword evidence="10" id="KW-1185">Reference proteome</keyword>
<accession>A0A081KBW0</accession>
<protein>
    <recommendedName>
        <fullName evidence="8">Probable membrane transporter protein</fullName>
    </recommendedName>
</protein>
<evidence type="ECO:0000256" key="5">
    <source>
        <dbReference type="ARBA" id="ARBA00022692"/>
    </source>
</evidence>
<dbReference type="PANTHER" id="PTHR30269">
    <property type="entry name" value="TRANSMEMBRANE PROTEIN YFCA"/>
    <property type="match status" value="1"/>
</dbReference>
<evidence type="ECO:0000256" key="2">
    <source>
        <dbReference type="ARBA" id="ARBA00009142"/>
    </source>
</evidence>
<evidence type="ECO:0000313" key="9">
    <source>
        <dbReference type="EMBL" id="KEI71636.1"/>
    </source>
</evidence>
<comment type="similarity">
    <text evidence="2 8">Belongs to the 4-toluene sulfonate uptake permease (TSUP) (TC 2.A.102) family.</text>
</comment>
<organism evidence="9 10">
    <name type="scientific">Endozoicomonas elysicola</name>
    <dbReference type="NCBI Taxonomy" id="305900"/>
    <lineage>
        <taxon>Bacteria</taxon>
        <taxon>Pseudomonadati</taxon>
        <taxon>Pseudomonadota</taxon>
        <taxon>Gammaproteobacteria</taxon>
        <taxon>Oceanospirillales</taxon>
        <taxon>Endozoicomonadaceae</taxon>
        <taxon>Endozoicomonas</taxon>
    </lineage>
</organism>
<comment type="subcellular location">
    <subcellularLocation>
        <location evidence="1 8">Cell membrane</location>
        <topology evidence="1 8">Multi-pass membrane protein</topology>
    </subcellularLocation>
</comment>
<keyword evidence="6 8" id="KW-1133">Transmembrane helix</keyword>
<feature type="transmembrane region" description="Helical" evidence="8">
    <location>
        <begin position="126"/>
        <end position="149"/>
    </location>
</feature>
<dbReference type="PANTHER" id="PTHR30269:SF37">
    <property type="entry name" value="MEMBRANE TRANSPORTER PROTEIN"/>
    <property type="match status" value="1"/>
</dbReference>
<keyword evidence="7 8" id="KW-0472">Membrane</keyword>
<evidence type="ECO:0000256" key="1">
    <source>
        <dbReference type="ARBA" id="ARBA00004651"/>
    </source>
</evidence>
<feature type="transmembrane region" description="Helical" evidence="8">
    <location>
        <begin position="6"/>
        <end position="23"/>
    </location>
</feature>
<dbReference type="Proteomes" id="UP000027997">
    <property type="component" value="Unassembled WGS sequence"/>
</dbReference>
<feature type="transmembrane region" description="Helical" evidence="8">
    <location>
        <begin position="96"/>
        <end position="114"/>
    </location>
</feature>
<gene>
    <name evidence="9" type="ORF">GV64_13610</name>
</gene>